<dbReference type="EMBL" id="UYRT01090942">
    <property type="protein sequence ID" value="VDN36608.1"/>
    <property type="molecule type" value="Genomic_DNA"/>
</dbReference>
<dbReference type="PANTHER" id="PTHR31327">
    <property type="entry name" value="SPERM MEIOSIS PDZ DOMAIN CONTAINING PROTEINS-RELATED"/>
    <property type="match status" value="1"/>
</dbReference>
<feature type="domain" description="PDZ" evidence="1">
    <location>
        <begin position="35"/>
        <end position="85"/>
    </location>
</feature>
<reference evidence="4" key="1">
    <citation type="submission" date="2016-06" db="UniProtKB">
        <authorList>
            <consortium name="WormBaseParasite"/>
        </authorList>
    </citation>
    <scope>IDENTIFICATION</scope>
</reference>
<sequence length="182" mass="19970">MLSKRAELDVPPSAPLYRLSISADPLYVNKSLCTKVTRVEPRGASIGRVGVGDKIVAINGVKLNNIHELNEQLAKPAKEASVTLNRAGFSCCKHACTTVETLTIEKGSSMKVMRAVELYRVQIRLEPFPDMDLGQELGLSVKYDNKERLQVASVVPGTLASVHLRPGDIIRLRNNNLPKKVL</sequence>
<organism evidence="4">
    <name type="scientific">Gongylonema pulchrum</name>
    <dbReference type="NCBI Taxonomy" id="637853"/>
    <lineage>
        <taxon>Eukaryota</taxon>
        <taxon>Metazoa</taxon>
        <taxon>Ecdysozoa</taxon>
        <taxon>Nematoda</taxon>
        <taxon>Chromadorea</taxon>
        <taxon>Rhabditida</taxon>
        <taxon>Spirurina</taxon>
        <taxon>Spiruromorpha</taxon>
        <taxon>Spiruroidea</taxon>
        <taxon>Gongylonematidae</taxon>
        <taxon>Gongylonema</taxon>
    </lineage>
</organism>
<dbReference type="Proteomes" id="UP000271098">
    <property type="component" value="Unassembled WGS sequence"/>
</dbReference>
<evidence type="ECO:0000259" key="1">
    <source>
        <dbReference type="Pfam" id="PF00595"/>
    </source>
</evidence>
<dbReference type="InterPro" id="IPR040264">
    <property type="entry name" value="T15H9.4-like"/>
</dbReference>
<dbReference type="InterPro" id="IPR001478">
    <property type="entry name" value="PDZ"/>
</dbReference>
<dbReference type="InterPro" id="IPR036034">
    <property type="entry name" value="PDZ_sf"/>
</dbReference>
<dbReference type="AlphaFoldDB" id="A0A183EIB5"/>
<proteinExistence type="predicted"/>
<keyword evidence="3" id="KW-1185">Reference proteome</keyword>
<dbReference type="SUPFAM" id="SSF50156">
    <property type="entry name" value="PDZ domain-like"/>
    <property type="match status" value="1"/>
</dbReference>
<gene>
    <name evidence="2" type="ORF">GPUH_LOCUS20703</name>
</gene>
<dbReference type="OrthoDB" id="4217619at2759"/>
<name>A0A183EIB5_9BILA</name>
<dbReference type="PANTHER" id="PTHR31327:SF3">
    <property type="entry name" value="PDZ DOMAIN-CONTAINING PROTEIN"/>
    <property type="match status" value="1"/>
</dbReference>
<evidence type="ECO:0000313" key="3">
    <source>
        <dbReference type="Proteomes" id="UP000271098"/>
    </source>
</evidence>
<dbReference type="WBParaSite" id="GPUH_0002073101-mRNA-1">
    <property type="protein sequence ID" value="GPUH_0002073101-mRNA-1"/>
    <property type="gene ID" value="GPUH_0002073101"/>
</dbReference>
<evidence type="ECO:0000313" key="2">
    <source>
        <dbReference type="EMBL" id="VDN36608.1"/>
    </source>
</evidence>
<protein>
    <submittedName>
        <fullName evidence="4">PDZ domain-containing protein</fullName>
    </submittedName>
</protein>
<reference evidence="2 3" key="2">
    <citation type="submission" date="2018-11" db="EMBL/GenBank/DDBJ databases">
        <authorList>
            <consortium name="Pathogen Informatics"/>
        </authorList>
    </citation>
    <scope>NUCLEOTIDE SEQUENCE [LARGE SCALE GENOMIC DNA]</scope>
</reference>
<accession>A0A183EIB5</accession>
<evidence type="ECO:0000313" key="4">
    <source>
        <dbReference type="WBParaSite" id="GPUH_0002073101-mRNA-1"/>
    </source>
</evidence>
<dbReference type="Gene3D" id="2.30.42.10">
    <property type="match status" value="1"/>
</dbReference>
<dbReference type="Pfam" id="PF00595">
    <property type="entry name" value="PDZ"/>
    <property type="match status" value="1"/>
</dbReference>